<dbReference type="AlphaFoldDB" id="A0A2T0FGF2"/>
<protein>
    <submittedName>
        <fullName evidence="1">Uncharacterized protein</fullName>
    </submittedName>
</protein>
<comment type="caution">
    <text evidence="1">The sequence shown here is derived from an EMBL/GenBank/DDBJ whole genome shotgun (WGS) entry which is preliminary data.</text>
</comment>
<evidence type="ECO:0000313" key="1">
    <source>
        <dbReference type="EMBL" id="PRT54082.1"/>
    </source>
</evidence>
<proteinExistence type="predicted"/>
<dbReference type="GeneID" id="36515451"/>
<gene>
    <name evidence="1" type="ORF">B9G98_01702</name>
</gene>
<keyword evidence="2" id="KW-1185">Reference proteome</keyword>
<dbReference type="RefSeq" id="XP_024664028.1">
    <property type="nucleotide sequence ID" value="XM_024808260.1"/>
</dbReference>
<name>A0A2T0FGF2_9ASCO</name>
<evidence type="ECO:0000313" key="2">
    <source>
        <dbReference type="Proteomes" id="UP000238350"/>
    </source>
</evidence>
<dbReference type="OrthoDB" id="185373at2759"/>
<organism evidence="1 2">
    <name type="scientific">Wickerhamiella sorbophila</name>
    <dbReference type="NCBI Taxonomy" id="45607"/>
    <lineage>
        <taxon>Eukaryota</taxon>
        <taxon>Fungi</taxon>
        <taxon>Dikarya</taxon>
        <taxon>Ascomycota</taxon>
        <taxon>Saccharomycotina</taxon>
        <taxon>Dipodascomycetes</taxon>
        <taxon>Dipodascales</taxon>
        <taxon>Trichomonascaceae</taxon>
        <taxon>Wickerhamiella</taxon>
    </lineage>
</organism>
<dbReference type="EMBL" id="NDIQ01000001">
    <property type="protein sequence ID" value="PRT54082.1"/>
    <property type="molecule type" value="Genomic_DNA"/>
</dbReference>
<dbReference type="InterPro" id="IPR011990">
    <property type="entry name" value="TPR-like_helical_dom_sf"/>
</dbReference>
<dbReference type="Proteomes" id="UP000238350">
    <property type="component" value="Unassembled WGS sequence"/>
</dbReference>
<dbReference type="Gene3D" id="1.25.40.10">
    <property type="entry name" value="Tetratricopeptide repeat domain"/>
    <property type="match status" value="1"/>
</dbReference>
<sequence>MLRQYFWSSRAKTRWKPPDPARFSGYTAGRLWTPPAGRKKLNLKEEYQEILETVVKENQANLAAHFDLRSQPNSRRTFRTILNRLQTEYYGPSVPVQSEEDTKLWCPAKQYNAFLFELYRKPIKLPKVLEAMADLPQPTARYVYRAHLRDMMAFARQKNDSKAYMAVFESLERVSYEFSSFERAEALLLMSKNSHSEKQLRDKFSSWRAHFGSGDLRVLNVLLNAGVNSNSAELQSFALDQIKSHGLKPDRLTFHCLMRRARNRPVELKALFREFCDQGFIIDISTLYIMMQGLLQSGYIAAAENFLHQLLRNSPNTHVVDTNPNQLSMLLWMIDRTRQLSNSDSQVTQMVSLVPDERLLLAFANKYLEMGDFAKLCGMLKELANHSNPSRDLIYRVTRAFRHQWSVQEFDVFVSLVLDIANDLPLMTESLANALQMTHQKLRPSDETSIYDLCLAF</sequence>
<dbReference type="STRING" id="45607.A0A2T0FGF2"/>
<reference evidence="1 2" key="1">
    <citation type="submission" date="2017-04" db="EMBL/GenBank/DDBJ databases">
        <title>Genome sequencing of [Candida] sorbophila.</title>
        <authorList>
            <person name="Ahn J.O."/>
        </authorList>
    </citation>
    <scope>NUCLEOTIDE SEQUENCE [LARGE SCALE GENOMIC DNA]</scope>
    <source>
        <strain evidence="1 2">DS02</strain>
    </source>
</reference>
<accession>A0A2T0FGF2</accession>